<dbReference type="Pfam" id="PF13529">
    <property type="entry name" value="Peptidase_C39_2"/>
    <property type="match status" value="1"/>
</dbReference>
<dbReference type="AlphaFoldDB" id="A0A841R689"/>
<protein>
    <recommendedName>
        <fullName evidence="2">Peptidase C39-like domain-containing protein</fullName>
    </recommendedName>
</protein>
<dbReference type="PANTHER" id="PTHR40524">
    <property type="entry name" value="PEPTIDASE_C39_2 DOMAIN-CONTAINING PROTEIN"/>
    <property type="match status" value="1"/>
</dbReference>
<organism evidence="3 4">
    <name type="scientific">Spirochaeta isovalerica</name>
    <dbReference type="NCBI Taxonomy" id="150"/>
    <lineage>
        <taxon>Bacteria</taxon>
        <taxon>Pseudomonadati</taxon>
        <taxon>Spirochaetota</taxon>
        <taxon>Spirochaetia</taxon>
        <taxon>Spirochaetales</taxon>
        <taxon>Spirochaetaceae</taxon>
        <taxon>Spirochaeta</taxon>
    </lineage>
</organism>
<dbReference type="Gene3D" id="3.90.70.10">
    <property type="entry name" value="Cysteine proteinases"/>
    <property type="match status" value="1"/>
</dbReference>
<evidence type="ECO:0000259" key="2">
    <source>
        <dbReference type="Pfam" id="PF13529"/>
    </source>
</evidence>
<dbReference type="InterPro" id="IPR039564">
    <property type="entry name" value="Peptidase_C39-like"/>
</dbReference>
<keyword evidence="4" id="KW-1185">Reference proteome</keyword>
<accession>A0A841R689</accession>
<reference evidence="3 4" key="1">
    <citation type="submission" date="2020-08" db="EMBL/GenBank/DDBJ databases">
        <title>Genomic Encyclopedia of Type Strains, Phase IV (KMG-IV): sequencing the most valuable type-strain genomes for metagenomic binning, comparative biology and taxonomic classification.</title>
        <authorList>
            <person name="Goeker M."/>
        </authorList>
    </citation>
    <scope>NUCLEOTIDE SEQUENCE [LARGE SCALE GENOMIC DNA]</scope>
    <source>
        <strain evidence="3 4">DSM 2461</strain>
    </source>
</reference>
<dbReference type="RefSeq" id="WP_221439803.1">
    <property type="nucleotide sequence ID" value="NZ_JACHGJ010000002.1"/>
</dbReference>
<feature type="signal peptide" evidence="1">
    <location>
        <begin position="1"/>
        <end position="21"/>
    </location>
</feature>
<dbReference type="EMBL" id="JACHGJ010000002">
    <property type="protein sequence ID" value="MBB6479353.1"/>
    <property type="molecule type" value="Genomic_DNA"/>
</dbReference>
<sequence>MIRKCPVSILILLFVSVTLHAVDLKVPYYEQGNDAPWADIILGNKSKVTIRQYGCTLTCVSMIASHFENEKLTPEDMNSWLQRNNGFDDGYDDRSGAYLGEVNLNWPALAGFRGGYVYTRHNWAANPADVVLIRYYLDNNIPLIAEVLLRGAPHYVVLTGYDREGFIMNDPEFPEEHRFDAIYNISDKWGSGPSRNIYGIRVLYPPVS</sequence>
<dbReference type="Proteomes" id="UP000587760">
    <property type="component" value="Unassembled WGS sequence"/>
</dbReference>
<keyword evidence="1" id="KW-0732">Signal</keyword>
<comment type="caution">
    <text evidence="3">The sequence shown here is derived from an EMBL/GenBank/DDBJ whole genome shotgun (WGS) entry which is preliminary data.</text>
</comment>
<name>A0A841R689_9SPIO</name>
<proteinExistence type="predicted"/>
<evidence type="ECO:0000313" key="3">
    <source>
        <dbReference type="EMBL" id="MBB6479353.1"/>
    </source>
</evidence>
<evidence type="ECO:0000313" key="4">
    <source>
        <dbReference type="Proteomes" id="UP000587760"/>
    </source>
</evidence>
<feature type="chain" id="PRO_5032992380" description="Peptidase C39-like domain-containing protein" evidence="1">
    <location>
        <begin position="22"/>
        <end position="208"/>
    </location>
</feature>
<evidence type="ECO:0000256" key="1">
    <source>
        <dbReference type="SAM" id="SignalP"/>
    </source>
</evidence>
<feature type="domain" description="Peptidase C39-like" evidence="2">
    <location>
        <begin position="24"/>
        <end position="171"/>
    </location>
</feature>
<dbReference type="PANTHER" id="PTHR40524:SF1">
    <property type="entry name" value="PEPTIDASE C39-LIKE DOMAIN-CONTAINING PROTEIN"/>
    <property type="match status" value="1"/>
</dbReference>
<gene>
    <name evidence="3" type="ORF">HNR50_001011</name>
</gene>